<reference evidence="2" key="1">
    <citation type="journal article" date="2014" name="Front. Microbiol.">
        <title>High frequency of phylogenetically diverse reductive dehalogenase-homologous genes in deep subseafloor sedimentary metagenomes.</title>
        <authorList>
            <person name="Kawai M."/>
            <person name="Futagami T."/>
            <person name="Toyoda A."/>
            <person name="Takaki Y."/>
            <person name="Nishi S."/>
            <person name="Hori S."/>
            <person name="Arai W."/>
            <person name="Tsubouchi T."/>
            <person name="Morono Y."/>
            <person name="Uchiyama I."/>
            <person name="Ito T."/>
            <person name="Fujiyama A."/>
            <person name="Inagaki F."/>
            <person name="Takami H."/>
        </authorList>
    </citation>
    <scope>NUCLEOTIDE SEQUENCE</scope>
    <source>
        <strain evidence="2">Expedition CK06-06</strain>
    </source>
</reference>
<sequence>KEAGAVGTLINHSERQLRLCDIEAIVSKTREFGMVSVVCTNNAAVSAAVAALKPDIVSLEPPELIGTGIPVSKAKPEVVTKTVELVKRINPEIVTLCGAGITKGADVTAAFKLGTMGVLVASGVVKAKDPRKVLMEFAEAITNSM</sequence>
<gene>
    <name evidence="2" type="ORF">S12H4_46093</name>
</gene>
<dbReference type="AlphaFoldDB" id="X1VHC7"/>
<dbReference type="Gene3D" id="3.20.20.70">
    <property type="entry name" value="Aldolase class I"/>
    <property type="match status" value="1"/>
</dbReference>
<comment type="caution">
    <text evidence="2">The sequence shown here is derived from an EMBL/GenBank/DDBJ whole genome shotgun (WGS) entry which is preliminary data.</text>
</comment>
<protein>
    <submittedName>
        <fullName evidence="2">Uncharacterized protein</fullName>
    </submittedName>
</protein>
<dbReference type="SUPFAM" id="SSF51351">
    <property type="entry name" value="Triosephosphate isomerase (TIM)"/>
    <property type="match status" value="1"/>
</dbReference>
<dbReference type="InterPro" id="IPR013785">
    <property type="entry name" value="Aldolase_TIM"/>
</dbReference>
<organism evidence="2">
    <name type="scientific">marine sediment metagenome</name>
    <dbReference type="NCBI Taxonomy" id="412755"/>
    <lineage>
        <taxon>unclassified sequences</taxon>
        <taxon>metagenomes</taxon>
        <taxon>ecological metagenomes</taxon>
    </lineage>
</organism>
<name>X1VHC7_9ZZZZ</name>
<dbReference type="GO" id="GO:0004807">
    <property type="term" value="F:triose-phosphate isomerase activity"/>
    <property type="evidence" value="ECO:0007669"/>
    <property type="project" value="InterPro"/>
</dbReference>
<accession>X1VHC7</accession>
<dbReference type="PROSITE" id="PS51440">
    <property type="entry name" value="TIM_2"/>
    <property type="match status" value="1"/>
</dbReference>
<keyword evidence="1" id="KW-0413">Isomerase</keyword>
<dbReference type="InterPro" id="IPR000652">
    <property type="entry name" value="Triosephosphate_isomerase"/>
</dbReference>
<dbReference type="InterPro" id="IPR035990">
    <property type="entry name" value="TIM_sf"/>
</dbReference>
<evidence type="ECO:0000256" key="1">
    <source>
        <dbReference type="ARBA" id="ARBA00023235"/>
    </source>
</evidence>
<dbReference type="Pfam" id="PF00121">
    <property type="entry name" value="TIM"/>
    <property type="match status" value="1"/>
</dbReference>
<dbReference type="NCBIfam" id="NF003302">
    <property type="entry name" value="PRK04302.1"/>
    <property type="match status" value="1"/>
</dbReference>
<evidence type="ECO:0000313" key="2">
    <source>
        <dbReference type="EMBL" id="GAJ14236.1"/>
    </source>
</evidence>
<feature type="non-terminal residue" evidence="2">
    <location>
        <position position="1"/>
    </location>
</feature>
<dbReference type="EMBL" id="BARW01028568">
    <property type="protein sequence ID" value="GAJ14236.1"/>
    <property type="molecule type" value="Genomic_DNA"/>
</dbReference>
<proteinExistence type="predicted"/>